<reference evidence="5 6" key="1">
    <citation type="submission" date="2021-05" db="EMBL/GenBank/DDBJ databases">
        <title>Complete genome of Nocardioides aquaticus KCTC 9944T isolated from meromictic and hypersaline Ekho Lake, Antarctica.</title>
        <authorList>
            <person name="Hwang K."/>
            <person name="Kim K.M."/>
            <person name="Choe H."/>
        </authorList>
    </citation>
    <scope>NUCLEOTIDE SEQUENCE [LARGE SCALE GENOMIC DNA]</scope>
    <source>
        <strain evidence="5 6">KCTC 9944</strain>
    </source>
</reference>
<dbReference type="EC" id="6.2.1.3" evidence="5"/>
<keyword evidence="6" id="KW-1185">Reference proteome</keyword>
<dbReference type="InterPro" id="IPR000873">
    <property type="entry name" value="AMP-dep_synth/lig_dom"/>
</dbReference>
<dbReference type="Pfam" id="PF00501">
    <property type="entry name" value="AMP-binding"/>
    <property type="match status" value="1"/>
</dbReference>
<dbReference type="CDD" id="cd05907">
    <property type="entry name" value="VL_LC_FACS_like"/>
    <property type="match status" value="1"/>
</dbReference>
<dbReference type="PANTHER" id="PTHR43272:SF33">
    <property type="entry name" value="AMP-BINDING DOMAIN-CONTAINING PROTEIN-RELATED"/>
    <property type="match status" value="1"/>
</dbReference>
<dbReference type="Pfam" id="PF23562">
    <property type="entry name" value="AMP-binding_C_3"/>
    <property type="match status" value="1"/>
</dbReference>
<dbReference type="PROSITE" id="PS00455">
    <property type="entry name" value="AMP_BINDING"/>
    <property type="match status" value="1"/>
</dbReference>
<evidence type="ECO:0000256" key="3">
    <source>
        <dbReference type="SAM" id="MobiDB-lite"/>
    </source>
</evidence>
<proteinExistence type="predicted"/>
<name>A0ABX8EKK6_9ACTN</name>
<dbReference type="GO" id="GO:0004467">
    <property type="term" value="F:long-chain fatty acid-CoA ligase activity"/>
    <property type="evidence" value="ECO:0007669"/>
    <property type="project" value="UniProtKB-EC"/>
</dbReference>
<evidence type="ECO:0000259" key="4">
    <source>
        <dbReference type="Pfam" id="PF00501"/>
    </source>
</evidence>
<evidence type="ECO:0000256" key="2">
    <source>
        <dbReference type="ARBA" id="ARBA00022840"/>
    </source>
</evidence>
<gene>
    <name evidence="5" type="ORF">ENKNEFLB_01523</name>
</gene>
<sequence>MREYSTPRTTPAPLTGSLTDDLLTNADQAPTAVALLRRTTASDGTWDEVTTTALRDEVAAVARGLLAAGVHAGDRVLIAARTRWEWTVVDYALWWVGAISVPLYDSVSVDQLARVLADAPVVAAVVGDTAVADRLREAAGTGVPRHTWVLDDGGLDALVTAGRGPDAPDDEALEARRAAVGPDDLATLLFTSGTTGRPRGCELTHGQLMAGAQACLDGLPELYRTPDPDDEDDDGPSTLLFLPLAHVLARSVQVACVRARVRIAHGSDLRRLTDDLQQVRPTFVLAVPRVLEQLFNTVSLRAAADGRGRVFEKAADTAIAWSRARERGRVPARLRARHAAYQRLVRTRLHEALGGRCRHAVCGGAPLGERLGHFYRGIGISVLEGYGLTETAGAVTVNQPDATRIGTVGRPLPGAGVRISDEGELLVRGPQVFRGYHGLPGLTAEVLTADGWLHTGDVGEVDDEGFVRVTGRQREIFVTAGGKNVAPAVLEDKVRAHPLVSQCLVVGDGRPYVGALVTLDPDAVALWAERHGTSKDPAKLVSHPALLADVQAGVDEANLAVSKAESVKRFRVLPRDWTEEDGDLTPSLKLRRSVVLRRHRDAIESLYEA</sequence>
<evidence type="ECO:0000313" key="5">
    <source>
        <dbReference type="EMBL" id="QVT79143.1"/>
    </source>
</evidence>
<dbReference type="PANTHER" id="PTHR43272">
    <property type="entry name" value="LONG-CHAIN-FATTY-ACID--COA LIGASE"/>
    <property type="match status" value="1"/>
</dbReference>
<dbReference type="InterPro" id="IPR042099">
    <property type="entry name" value="ANL_N_sf"/>
</dbReference>
<dbReference type="EMBL" id="CP075371">
    <property type="protein sequence ID" value="QVT79143.1"/>
    <property type="molecule type" value="Genomic_DNA"/>
</dbReference>
<dbReference type="InterPro" id="IPR020845">
    <property type="entry name" value="AMP-binding_CS"/>
</dbReference>
<protein>
    <submittedName>
        <fullName evidence="5">Long-chain-fatty-acid--CoA ligase FadD15</fullName>
        <ecNumber evidence="5">6.2.1.3</ecNumber>
    </submittedName>
</protein>
<dbReference type="SUPFAM" id="SSF56801">
    <property type="entry name" value="Acetyl-CoA synthetase-like"/>
    <property type="match status" value="1"/>
</dbReference>
<dbReference type="Gene3D" id="3.40.50.12780">
    <property type="entry name" value="N-terminal domain of ligase-like"/>
    <property type="match status" value="1"/>
</dbReference>
<accession>A0ABX8EKK6</accession>
<feature type="domain" description="AMP-dependent synthetase/ligase" evidence="4">
    <location>
        <begin position="25"/>
        <end position="437"/>
    </location>
</feature>
<keyword evidence="2" id="KW-0067">ATP-binding</keyword>
<dbReference type="RefSeq" id="WP_214058625.1">
    <property type="nucleotide sequence ID" value="NZ_BAAAHS010000189.1"/>
</dbReference>
<keyword evidence="5" id="KW-0436">Ligase</keyword>
<evidence type="ECO:0000256" key="1">
    <source>
        <dbReference type="ARBA" id="ARBA00022741"/>
    </source>
</evidence>
<organism evidence="5 6">
    <name type="scientific">Nocardioides aquaticus</name>
    <dbReference type="NCBI Taxonomy" id="160826"/>
    <lineage>
        <taxon>Bacteria</taxon>
        <taxon>Bacillati</taxon>
        <taxon>Actinomycetota</taxon>
        <taxon>Actinomycetes</taxon>
        <taxon>Propionibacteriales</taxon>
        <taxon>Nocardioidaceae</taxon>
        <taxon>Nocardioides</taxon>
    </lineage>
</organism>
<dbReference type="Proteomes" id="UP000679307">
    <property type="component" value="Chromosome"/>
</dbReference>
<feature type="region of interest" description="Disordered" evidence="3">
    <location>
        <begin position="1"/>
        <end position="21"/>
    </location>
</feature>
<evidence type="ECO:0000313" key="6">
    <source>
        <dbReference type="Proteomes" id="UP000679307"/>
    </source>
</evidence>
<keyword evidence="1" id="KW-0547">Nucleotide-binding</keyword>